<dbReference type="PATRIC" id="fig|33050.5.peg.4704"/>
<dbReference type="AlphaFoldDB" id="A0A0N9UC98"/>
<protein>
    <submittedName>
        <fullName evidence="1">Uncharacterized protein</fullName>
    </submittedName>
</protein>
<sequence length="166" mass="18760">MSVDRSSCGHKTKRPHGRMQIALPITGVLGSFFNLAKIPASSRQGHDGRPPERREIEIHTAFRGLGGRDAFELVTRATSGNRYHVDSGLERTERGSVLARYYFVFSYRGRSVALQIREGLVREEFVTLEHKANRTKDEDERLEVLKAEMSARLVDAPCEEIYDIVG</sequence>
<dbReference type="Proteomes" id="UP000058074">
    <property type="component" value="Plasmid 1"/>
</dbReference>
<organism evidence="1 2">
    <name type="scientific">Sphingopyxis macrogoltabida</name>
    <name type="common">Sphingomonas macrogoltabidus</name>
    <dbReference type="NCBI Taxonomy" id="33050"/>
    <lineage>
        <taxon>Bacteria</taxon>
        <taxon>Pseudomonadati</taxon>
        <taxon>Pseudomonadota</taxon>
        <taxon>Alphaproteobacteria</taxon>
        <taxon>Sphingomonadales</taxon>
        <taxon>Sphingomonadaceae</taxon>
        <taxon>Sphingopyxis</taxon>
    </lineage>
</organism>
<keyword evidence="1" id="KW-0614">Plasmid</keyword>
<evidence type="ECO:0000313" key="1">
    <source>
        <dbReference type="EMBL" id="ALH83068.1"/>
    </source>
</evidence>
<name>A0A0N9UC98_SPHMC</name>
<accession>A0A0N9UC98</accession>
<evidence type="ECO:0000313" key="2">
    <source>
        <dbReference type="Proteomes" id="UP000058074"/>
    </source>
</evidence>
<gene>
    <name evidence="1" type="ORF">AN936_23260</name>
</gene>
<proteinExistence type="predicted"/>
<dbReference type="KEGG" id="smag:AN936_23260"/>
<reference evidence="1 2" key="1">
    <citation type="journal article" date="2015" name="Genome Announc.">
        <title>Complete Genome Sequence of Polypropylene Glycol- and Polyethylene Glycol-Degrading Sphingopyxis macrogoltabida Strain EY-1.</title>
        <authorList>
            <person name="Ohtsubo Y."/>
            <person name="Nagata Y."/>
            <person name="Numata M."/>
            <person name="Tsuchikane K."/>
            <person name="Hosoyama A."/>
            <person name="Yamazoe A."/>
            <person name="Tsuda M."/>
            <person name="Fujita N."/>
            <person name="Kawai F."/>
        </authorList>
    </citation>
    <scope>NUCLEOTIDE SEQUENCE [LARGE SCALE GENOMIC DNA]</scope>
    <source>
        <strain evidence="1 2">EY-1</strain>
        <plasmid evidence="1">1</plasmid>
    </source>
</reference>
<geneLocation type="plasmid" evidence="1 2">
    <name>1</name>
</geneLocation>
<dbReference type="EMBL" id="CP012701">
    <property type="protein sequence ID" value="ALH83068.1"/>
    <property type="molecule type" value="Genomic_DNA"/>
</dbReference>